<evidence type="ECO:0000313" key="2">
    <source>
        <dbReference type="EMBL" id="CDJ56761.1"/>
    </source>
</evidence>
<dbReference type="RefSeq" id="XP_013333411.1">
    <property type="nucleotide sequence ID" value="XM_013477957.1"/>
</dbReference>
<dbReference type="AlphaFoldDB" id="U6LYE6"/>
<evidence type="ECO:0000256" key="1">
    <source>
        <dbReference type="SAM" id="MobiDB-lite"/>
    </source>
</evidence>
<feature type="compositionally biased region" description="Polar residues" evidence="1">
    <location>
        <begin position="149"/>
        <end position="158"/>
    </location>
</feature>
<protein>
    <submittedName>
        <fullName evidence="2">Uncharacterized protein</fullName>
    </submittedName>
</protein>
<dbReference type="VEuPathDB" id="ToxoDB:EMWEY_00058310"/>
<proteinExistence type="predicted"/>
<dbReference type="OrthoDB" id="347378at2759"/>
<reference evidence="2" key="2">
    <citation type="submission" date="2013-10" db="EMBL/GenBank/DDBJ databases">
        <authorList>
            <person name="Aslett M."/>
        </authorList>
    </citation>
    <scope>NUCLEOTIDE SEQUENCE [LARGE SCALE GENOMIC DNA]</scope>
    <source>
        <strain evidence="2">Weybridge</strain>
    </source>
</reference>
<dbReference type="OMA" id="PCYLARE"/>
<feature type="region of interest" description="Disordered" evidence="1">
    <location>
        <begin position="1"/>
        <end position="261"/>
    </location>
</feature>
<reference evidence="2" key="1">
    <citation type="submission" date="2013-10" db="EMBL/GenBank/DDBJ databases">
        <title>Genomic analysis of the causative agents of coccidiosis in chickens.</title>
        <authorList>
            <person name="Reid A.J."/>
            <person name="Blake D."/>
            <person name="Billington K."/>
            <person name="Browne H."/>
            <person name="Dunn M."/>
            <person name="Hung S."/>
            <person name="Kawahara F."/>
            <person name="Miranda-Saavedra D."/>
            <person name="Mourier T."/>
            <person name="Nagra H."/>
            <person name="Otto T.D."/>
            <person name="Rawlings N."/>
            <person name="Sanchez A."/>
            <person name="Sanders M."/>
            <person name="Subramaniam C."/>
            <person name="Tay Y."/>
            <person name="Dear P."/>
            <person name="Doerig C."/>
            <person name="Gruber A."/>
            <person name="Parkinson J."/>
            <person name="Shirley M."/>
            <person name="Wan K.L."/>
            <person name="Berriman M."/>
            <person name="Tomley F."/>
            <person name="Pain A."/>
        </authorList>
    </citation>
    <scope>NUCLEOTIDE SEQUENCE [LARGE SCALE GENOMIC DNA]</scope>
    <source>
        <strain evidence="2">Weybridge</strain>
    </source>
</reference>
<accession>U6LYE6</accession>
<feature type="compositionally biased region" description="Polar residues" evidence="1">
    <location>
        <begin position="166"/>
        <end position="177"/>
    </location>
</feature>
<keyword evidence="3" id="KW-1185">Reference proteome</keyword>
<evidence type="ECO:0000313" key="3">
    <source>
        <dbReference type="Proteomes" id="UP000030763"/>
    </source>
</evidence>
<name>U6LYE6_EIMMA</name>
<sequence>MSRSEGTAWLPAAAPKRKSARRRISNDSLGSASTRVIPSPSASPKVSISARLASSPRASSGSDAKGQSPEDWLSRDVEGSSPKAEEQGPPGGQSLHNSPIRMGLTDCPEDASTSEAAVHTGASFESDDGGAAGYNSSKVAEQGAHKLASDQQLLQQESLARDGAQQEENVVDSTTGAEQDAGKLASDQQLLQEETLEREGEQQEENVVDSSTDAEQGGAKLASEQELLQEETLVRGEGTLVRDGAQSEESVVDSSMGADSTMDAEQGTAKMASVQELLQEETLVREGAQQAEERVDDVGDVLQPSTSAGQMVANVISEEELAAEGRDSFHPFVRLPKVSPKNVTKTFDGFGAFVSKIPKGGPMSNFLSMRELFAKPSLNAKDVQQLMADCTGLVAYACKKLAGPPSRTNAFYIVRKLASMVMVFDYVVSTLVLLGKKMDAKIWWSDFVGRFHTDFNFEPRTNTQRVTEGIVELIQQLSAALTIYKTGKRPSNGTVIQLKRDILSNLRNSCIFENPSWILWEEDDSRFKQTSASSKK</sequence>
<gene>
    <name evidence="2" type="ORF">EMWEY_00058310</name>
</gene>
<dbReference type="GeneID" id="25339817"/>
<feature type="compositionally biased region" description="Polar residues" evidence="1">
    <location>
        <begin position="26"/>
        <end position="46"/>
    </location>
</feature>
<feature type="compositionally biased region" description="Low complexity" evidence="1">
    <location>
        <begin position="47"/>
        <end position="64"/>
    </location>
</feature>
<organism evidence="2 3">
    <name type="scientific">Eimeria maxima</name>
    <name type="common">Coccidian parasite</name>
    <dbReference type="NCBI Taxonomy" id="5804"/>
    <lineage>
        <taxon>Eukaryota</taxon>
        <taxon>Sar</taxon>
        <taxon>Alveolata</taxon>
        <taxon>Apicomplexa</taxon>
        <taxon>Conoidasida</taxon>
        <taxon>Coccidia</taxon>
        <taxon>Eucoccidiorida</taxon>
        <taxon>Eimeriorina</taxon>
        <taxon>Eimeriidae</taxon>
        <taxon>Eimeria</taxon>
    </lineage>
</organism>
<dbReference type="Proteomes" id="UP000030763">
    <property type="component" value="Unassembled WGS sequence"/>
</dbReference>
<feature type="compositionally biased region" description="Basic and acidic residues" evidence="1">
    <location>
        <begin position="72"/>
        <end position="86"/>
    </location>
</feature>
<dbReference type="EMBL" id="HG719103">
    <property type="protein sequence ID" value="CDJ56761.1"/>
    <property type="molecule type" value="Genomic_DNA"/>
</dbReference>